<dbReference type="Proteomes" id="UP001164286">
    <property type="component" value="Unassembled WGS sequence"/>
</dbReference>
<evidence type="ECO:0000313" key="2">
    <source>
        <dbReference type="Proteomes" id="UP001164286"/>
    </source>
</evidence>
<dbReference type="AlphaFoldDB" id="A0AA38LSZ1"/>
<dbReference type="GeneID" id="77729465"/>
<dbReference type="RefSeq" id="XP_052943855.1">
    <property type="nucleotide sequence ID" value="XM_053090260.1"/>
</dbReference>
<accession>A0AA38LSZ1</accession>
<dbReference type="EMBL" id="JAKWFO010000008">
    <property type="protein sequence ID" value="KAI9634078.1"/>
    <property type="molecule type" value="Genomic_DNA"/>
</dbReference>
<reference evidence="1" key="1">
    <citation type="journal article" date="2022" name="G3 (Bethesda)">
        <title>High quality genome of the basidiomycete yeast Dioszegia hungarica PDD-24b-2 isolated from cloud water.</title>
        <authorList>
            <person name="Jarrige D."/>
            <person name="Haridas S."/>
            <person name="Bleykasten-Grosshans C."/>
            <person name="Joly M."/>
            <person name="Nadalig T."/>
            <person name="Sancelme M."/>
            <person name="Vuilleumier S."/>
            <person name="Grigoriev I.V."/>
            <person name="Amato P."/>
            <person name="Bringel F."/>
        </authorList>
    </citation>
    <scope>NUCLEOTIDE SEQUENCE</scope>
    <source>
        <strain evidence="1">PDD-24b-2</strain>
    </source>
</reference>
<sequence>MDQSGEDDRLRYTVKWELGHEETTYTLYHGLHSRPDCLASSKPYRKMPQIDYHPSDARLLPAPLGHPATIVWETQLVPALRRMLDRLSVTRAVLHLVRIERPINSSMGWDPENYLTEIIVWIGVDRDTAPELASGLVAGTLAEVQILGLEDVECEVFTSRTIPLVGPAFRDDAYKYLSDEAQEVAQQFGVGVCLDITPHGSQVQGTGGVFIKLAGRPGTYLLTCQHLLDDDPHAERLIDGPRTGAWVSLCTDSSFGKHLESLTRARRIQEYRLQRHERVLQNASEETGAGCVKDQPDHRILGQAVSYRPVEVLVPGEETDGTSPPVARQELGWELDWGLVELDEVKLGEELDHWDGSKRNRVFVGWRTLRGSGGMLPRSFDGDAVPITSIVSLCETGETEIPVFKRGAGTGLTSGVINPVRSILRDRRMQSGQMQVVDTWEICAMARPPPIFSDDPNKAFCAPGDSGSIVVGMDGRAIGMITRGFAGHSDRCDMGCVTPLDLIFEDMTRRYGLEASLA</sequence>
<comment type="caution">
    <text evidence="1">The sequence shown here is derived from an EMBL/GenBank/DDBJ whole genome shotgun (WGS) entry which is preliminary data.</text>
</comment>
<organism evidence="1 2">
    <name type="scientific">Dioszegia hungarica</name>
    <dbReference type="NCBI Taxonomy" id="4972"/>
    <lineage>
        <taxon>Eukaryota</taxon>
        <taxon>Fungi</taxon>
        <taxon>Dikarya</taxon>
        <taxon>Basidiomycota</taxon>
        <taxon>Agaricomycotina</taxon>
        <taxon>Tremellomycetes</taxon>
        <taxon>Tremellales</taxon>
        <taxon>Bulleribasidiaceae</taxon>
        <taxon>Dioszegia</taxon>
    </lineage>
</organism>
<proteinExistence type="predicted"/>
<gene>
    <name evidence="1" type="ORF">MKK02DRAFT_38749</name>
</gene>
<dbReference type="InterPro" id="IPR009003">
    <property type="entry name" value="Peptidase_S1_PA"/>
</dbReference>
<evidence type="ECO:0000313" key="1">
    <source>
        <dbReference type="EMBL" id="KAI9634078.1"/>
    </source>
</evidence>
<protein>
    <submittedName>
        <fullName evidence="1">Uncharacterized protein</fullName>
    </submittedName>
</protein>
<name>A0AA38LSZ1_9TREE</name>
<dbReference type="SUPFAM" id="SSF50494">
    <property type="entry name" value="Trypsin-like serine proteases"/>
    <property type="match status" value="2"/>
</dbReference>
<keyword evidence="2" id="KW-1185">Reference proteome</keyword>